<evidence type="ECO:0000256" key="1">
    <source>
        <dbReference type="ARBA" id="ARBA00023015"/>
    </source>
</evidence>
<dbReference type="PANTHER" id="PTHR43132">
    <property type="entry name" value="ARSENICAL RESISTANCE OPERON REPRESSOR ARSR-RELATED"/>
    <property type="match status" value="1"/>
</dbReference>
<dbReference type="Proteomes" id="UP000284451">
    <property type="component" value="Unassembled WGS sequence"/>
</dbReference>
<protein>
    <submittedName>
        <fullName evidence="5">ArsR family transcriptional regulator</fullName>
    </submittedName>
</protein>
<dbReference type="Proteomes" id="UP000285295">
    <property type="component" value="Unassembled WGS sequence"/>
</dbReference>
<evidence type="ECO:0000259" key="4">
    <source>
        <dbReference type="PROSITE" id="PS50987"/>
    </source>
</evidence>
<dbReference type="SUPFAM" id="SSF46785">
    <property type="entry name" value="Winged helix' DNA-binding domain"/>
    <property type="match status" value="1"/>
</dbReference>
<dbReference type="InterPro" id="IPR001845">
    <property type="entry name" value="HTH_ArsR_DNA-bd_dom"/>
</dbReference>
<dbReference type="PROSITE" id="PS50987">
    <property type="entry name" value="HTH_ARSR_2"/>
    <property type="match status" value="1"/>
</dbReference>
<proteinExistence type="predicted"/>
<reference evidence="7 8" key="2">
    <citation type="submission" date="2019-01" db="EMBL/GenBank/DDBJ databases">
        <authorList>
            <person name="Li Y."/>
        </authorList>
    </citation>
    <scope>NUCLEOTIDE SEQUENCE [LARGE SCALE GENOMIC DNA]</scope>
    <source>
        <strain evidence="6 7">07D10-4-3</strain>
        <strain evidence="5 8">D19-10-3-21</strain>
    </source>
</reference>
<dbReference type="InterPro" id="IPR051011">
    <property type="entry name" value="Metal_resp_trans_reg"/>
</dbReference>
<evidence type="ECO:0000256" key="3">
    <source>
        <dbReference type="ARBA" id="ARBA00023163"/>
    </source>
</evidence>
<feature type="domain" description="HTH arsR-type" evidence="4">
    <location>
        <begin position="8"/>
        <end position="102"/>
    </location>
</feature>
<dbReference type="EMBL" id="SAUX01000019">
    <property type="protein sequence ID" value="RWR27720.1"/>
    <property type="molecule type" value="Genomic_DNA"/>
</dbReference>
<dbReference type="OrthoDB" id="194599at2"/>
<dbReference type="Gene3D" id="1.10.10.10">
    <property type="entry name" value="Winged helix-like DNA-binding domain superfamily/Winged helix DNA-binding domain"/>
    <property type="match status" value="1"/>
</dbReference>
<evidence type="ECO:0000256" key="2">
    <source>
        <dbReference type="ARBA" id="ARBA00023125"/>
    </source>
</evidence>
<dbReference type="InterPro" id="IPR036390">
    <property type="entry name" value="WH_DNA-bd_sf"/>
</dbReference>
<comment type="caution">
    <text evidence="5">The sequence shown here is derived from an EMBL/GenBank/DDBJ whole genome shotgun (WGS) entry which is preliminary data.</text>
</comment>
<accession>A0A443K4P1</accession>
<dbReference type="PANTHER" id="PTHR43132:SF2">
    <property type="entry name" value="ARSENICAL RESISTANCE OPERON REPRESSOR ARSR-RELATED"/>
    <property type="match status" value="1"/>
</dbReference>
<dbReference type="NCBIfam" id="NF033788">
    <property type="entry name" value="HTH_metalloreg"/>
    <property type="match status" value="1"/>
</dbReference>
<dbReference type="AlphaFoldDB" id="A0A443K4P1"/>
<dbReference type="SMART" id="SM00418">
    <property type="entry name" value="HTH_ARSR"/>
    <property type="match status" value="1"/>
</dbReference>
<evidence type="ECO:0000313" key="6">
    <source>
        <dbReference type="EMBL" id="RWR34602.1"/>
    </source>
</evidence>
<name>A0A443K4P1_9RHOB</name>
<keyword evidence="1" id="KW-0805">Transcription regulation</keyword>
<dbReference type="EMBL" id="SAUY01000002">
    <property type="protein sequence ID" value="RWR34602.1"/>
    <property type="molecule type" value="Genomic_DNA"/>
</dbReference>
<keyword evidence="2" id="KW-0238">DNA-binding</keyword>
<dbReference type="InterPro" id="IPR011991">
    <property type="entry name" value="ArsR-like_HTH"/>
</dbReference>
<evidence type="ECO:0000313" key="5">
    <source>
        <dbReference type="EMBL" id="RWR27720.1"/>
    </source>
</evidence>
<gene>
    <name evidence="6" type="ORF">D2T29_03400</name>
    <name evidence="5" type="ORF">D2T31_15920</name>
</gene>
<evidence type="ECO:0000313" key="7">
    <source>
        <dbReference type="Proteomes" id="UP000284451"/>
    </source>
</evidence>
<dbReference type="Pfam" id="PF01022">
    <property type="entry name" value="HTH_5"/>
    <property type="match status" value="1"/>
</dbReference>
<dbReference type="PRINTS" id="PR00778">
    <property type="entry name" value="HTHARSR"/>
</dbReference>
<dbReference type="GO" id="GO:0003700">
    <property type="term" value="F:DNA-binding transcription factor activity"/>
    <property type="evidence" value="ECO:0007669"/>
    <property type="project" value="InterPro"/>
</dbReference>
<dbReference type="CDD" id="cd00090">
    <property type="entry name" value="HTH_ARSR"/>
    <property type="match status" value="1"/>
</dbReference>
<dbReference type="GO" id="GO:0003677">
    <property type="term" value="F:DNA binding"/>
    <property type="evidence" value="ECO:0007669"/>
    <property type="project" value="UniProtKB-KW"/>
</dbReference>
<sequence>MTKRSPARVCKSVDDASELLKAVANPNRLAIVCHLMEAERSVAQLEEELGIEQPTLSQQLTHLRNAGVIAGRRDARNVVYEIRDRRVRPIIHALRMVFSDLEDMTMQKRGMGHLAGMDGAVDPETGRFDESMFD</sequence>
<evidence type="ECO:0000313" key="8">
    <source>
        <dbReference type="Proteomes" id="UP000285295"/>
    </source>
</evidence>
<accession>A0A443KNW9</accession>
<dbReference type="InterPro" id="IPR036388">
    <property type="entry name" value="WH-like_DNA-bd_sf"/>
</dbReference>
<keyword evidence="3" id="KW-0804">Transcription</keyword>
<organism evidence="5 8">
    <name type="scientific">Paenirhodobacter populi</name>
    <dbReference type="NCBI Taxonomy" id="2306993"/>
    <lineage>
        <taxon>Bacteria</taxon>
        <taxon>Pseudomonadati</taxon>
        <taxon>Pseudomonadota</taxon>
        <taxon>Alphaproteobacteria</taxon>
        <taxon>Rhodobacterales</taxon>
        <taxon>Rhodobacter group</taxon>
        <taxon>Paenirhodobacter</taxon>
    </lineage>
</organism>
<dbReference type="RefSeq" id="WP_128231342.1">
    <property type="nucleotide sequence ID" value="NZ_SAUX01000019.1"/>
</dbReference>
<reference evidence="7 8" key="1">
    <citation type="submission" date="2019-01" db="EMBL/GenBank/DDBJ databases">
        <title>Sinorhodobacter populi sp. nov. isolated from the symptomatic bark tissue of Populus euramericana canker.</title>
        <authorList>
            <person name="Xu G."/>
        </authorList>
    </citation>
    <scope>NUCLEOTIDE SEQUENCE [LARGE SCALE GENOMIC DNA]</scope>
    <source>
        <strain evidence="6 7">07D10-4-3</strain>
        <strain evidence="5 8">D19-10-3-21</strain>
    </source>
</reference>